<feature type="transmembrane region" description="Helical" evidence="1">
    <location>
        <begin position="20"/>
        <end position="44"/>
    </location>
</feature>
<evidence type="ECO:0000256" key="1">
    <source>
        <dbReference type="SAM" id="Phobius"/>
    </source>
</evidence>
<reference evidence="2" key="1">
    <citation type="submission" date="2014-11" db="EMBL/GenBank/DDBJ databases">
        <authorList>
            <person name="Amaro Gonzalez C."/>
        </authorList>
    </citation>
    <scope>NUCLEOTIDE SEQUENCE</scope>
</reference>
<keyword evidence="1" id="KW-1133">Transmembrane helix</keyword>
<keyword evidence="1" id="KW-0812">Transmembrane</keyword>
<sequence length="87" mass="9842">MAPRFIGPFPISQVVNPSAVRLRLILCIACLMSTIGVMVSSTWWTGRATAPEERCWVPAWDILDPSLITDFRRQHPVPPTVDARRRL</sequence>
<evidence type="ECO:0000313" key="2">
    <source>
        <dbReference type="EMBL" id="JAH26829.1"/>
    </source>
</evidence>
<organism evidence="2">
    <name type="scientific">Anguilla anguilla</name>
    <name type="common">European freshwater eel</name>
    <name type="synonym">Muraena anguilla</name>
    <dbReference type="NCBI Taxonomy" id="7936"/>
    <lineage>
        <taxon>Eukaryota</taxon>
        <taxon>Metazoa</taxon>
        <taxon>Chordata</taxon>
        <taxon>Craniata</taxon>
        <taxon>Vertebrata</taxon>
        <taxon>Euteleostomi</taxon>
        <taxon>Actinopterygii</taxon>
        <taxon>Neopterygii</taxon>
        <taxon>Teleostei</taxon>
        <taxon>Anguilliformes</taxon>
        <taxon>Anguillidae</taxon>
        <taxon>Anguilla</taxon>
    </lineage>
</organism>
<accession>A0A0E9RCM7</accession>
<protein>
    <submittedName>
        <fullName evidence="2">Uncharacterized protein</fullName>
    </submittedName>
</protein>
<proteinExistence type="predicted"/>
<dbReference type="EMBL" id="GBXM01081748">
    <property type="protein sequence ID" value="JAH26829.1"/>
    <property type="molecule type" value="Transcribed_RNA"/>
</dbReference>
<name>A0A0E9RCM7_ANGAN</name>
<reference evidence="2" key="2">
    <citation type="journal article" date="2015" name="Fish Shellfish Immunol.">
        <title>Early steps in the European eel (Anguilla anguilla)-Vibrio vulnificus interaction in the gills: Role of the RtxA13 toxin.</title>
        <authorList>
            <person name="Callol A."/>
            <person name="Pajuelo D."/>
            <person name="Ebbesson L."/>
            <person name="Teles M."/>
            <person name="MacKenzie S."/>
            <person name="Amaro C."/>
        </authorList>
    </citation>
    <scope>NUCLEOTIDE SEQUENCE</scope>
</reference>
<dbReference type="AlphaFoldDB" id="A0A0E9RCM7"/>
<keyword evidence="1" id="KW-0472">Membrane</keyword>